<dbReference type="Proteomes" id="UP000094828">
    <property type="component" value="Unassembled WGS sequence"/>
</dbReference>
<dbReference type="RefSeq" id="WP_068847644.1">
    <property type="nucleotide sequence ID" value="NZ_LYDR01000071.1"/>
</dbReference>
<dbReference type="Pfam" id="PF00160">
    <property type="entry name" value="Pro_isomerase"/>
    <property type="match status" value="1"/>
</dbReference>
<organism evidence="6 7">
    <name type="scientific">Planctopirus hydrillae</name>
    <dbReference type="NCBI Taxonomy" id="1841610"/>
    <lineage>
        <taxon>Bacteria</taxon>
        <taxon>Pseudomonadati</taxon>
        <taxon>Planctomycetota</taxon>
        <taxon>Planctomycetia</taxon>
        <taxon>Planctomycetales</taxon>
        <taxon>Planctomycetaceae</taxon>
        <taxon>Planctopirus</taxon>
    </lineage>
</organism>
<comment type="catalytic activity">
    <reaction evidence="3">
        <text>[protein]-peptidylproline (omega=180) = [protein]-peptidylproline (omega=0)</text>
        <dbReference type="Rhea" id="RHEA:16237"/>
        <dbReference type="Rhea" id="RHEA-COMP:10747"/>
        <dbReference type="Rhea" id="RHEA-COMP:10748"/>
        <dbReference type="ChEBI" id="CHEBI:83833"/>
        <dbReference type="ChEBI" id="CHEBI:83834"/>
        <dbReference type="EC" id="5.2.1.8"/>
    </reaction>
</comment>
<dbReference type="AlphaFoldDB" id="A0A1C3EFW4"/>
<reference evidence="6 7" key="1">
    <citation type="submission" date="2016-05" db="EMBL/GenBank/DDBJ databases">
        <title>Genomic and physiological characterization of Planctopirus sp. isolated from fresh water lake.</title>
        <authorList>
            <person name="Subhash Y."/>
            <person name="Ramana C."/>
        </authorList>
    </citation>
    <scope>NUCLEOTIDE SEQUENCE [LARGE SCALE GENOMIC DNA]</scope>
    <source>
        <strain evidence="6 7">JC280</strain>
    </source>
</reference>
<dbReference type="PANTHER" id="PTHR43246">
    <property type="entry name" value="PEPTIDYL-PROLYL CIS-TRANS ISOMERASE CYP38, CHLOROPLASTIC"/>
    <property type="match status" value="1"/>
</dbReference>
<dbReference type="InterPro" id="IPR029000">
    <property type="entry name" value="Cyclophilin-like_dom_sf"/>
</dbReference>
<dbReference type="PRINTS" id="PR00153">
    <property type="entry name" value="CSAPPISMRASE"/>
</dbReference>
<feature type="domain" description="PPIase cyclophilin-type" evidence="5">
    <location>
        <begin position="76"/>
        <end position="196"/>
    </location>
</feature>
<accession>A0A1C3EFW4</accession>
<comment type="similarity">
    <text evidence="3">Belongs to the cyclophilin-type PPIase family.</text>
</comment>
<evidence type="ECO:0000259" key="5">
    <source>
        <dbReference type="PROSITE" id="PS50072"/>
    </source>
</evidence>
<keyword evidence="2 3" id="KW-0413">Isomerase</keyword>
<protein>
    <recommendedName>
        <fullName evidence="3">Peptidyl-prolyl cis-trans isomerase</fullName>
        <shortName evidence="3">PPIase</shortName>
        <ecNumber evidence="3">5.2.1.8</ecNumber>
    </recommendedName>
</protein>
<evidence type="ECO:0000256" key="4">
    <source>
        <dbReference type="SAM" id="MobiDB-lite"/>
    </source>
</evidence>
<dbReference type="SUPFAM" id="SSF50891">
    <property type="entry name" value="Cyclophilin-like"/>
    <property type="match status" value="1"/>
</dbReference>
<dbReference type="PROSITE" id="PS50072">
    <property type="entry name" value="CSA_PPIASE_2"/>
    <property type="match status" value="1"/>
</dbReference>
<comment type="function">
    <text evidence="3">PPIases accelerate the folding of proteins. It catalyzes the cis-trans isomerization of proline imidic peptide bonds in oligopeptides.</text>
</comment>
<evidence type="ECO:0000256" key="2">
    <source>
        <dbReference type="ARBA" id="ARBA00023235"/>
    </source>
</evidence>
<keyword evidence="7" id="KW-1185">Reference proteome</keyword>
<dbReference type="PROSITE" id="PS51257">
    <property type="entry name" value="PROKAR_LIPOPROTEIN"/>
    <property type="match status" value="1"/>
</dbReference>
<comment type="caution">
    <text evidence="6">The sequence shown here is derived from an EMBL/GenBank/DDBJ whole genome shotgun (WGS) entry which is preliminary data.</text>
</comment>
<dbReference type="InterPro" id="IPR002130">
    <property type="entry name" value="Cyclophilin-type_PPIase_dom"/>
</dbReference>
<dbReference type="InterPro" id="IPR044665">
    <property type="entry name" value="E_coli_cyclophilin_A-like"/>
</dbReference>
<keyword evidence="1 3" id="KW-0697">Rotamase</keyword>
<evidence type="ECO:0000256" key="3">
    <source>
        <dbReference type="RuleBase" id="RU363019"/>
    </source>
</evidence>
<evidence type="ECO:0000313" key="6">
    <source>
        <dbReference type="EMBL" id="ODA32110.1"/>
    </source>
</evidence>
<dbReference type="STRING" id="1841610.A6X21_21595"/>
<evidence type="ECO:0000313" key="7">
    <source>
        <dbReference type="Proteomes" id="UP000094828"/>
    </source>
</evidence>
<gene>
    <name evidence="6" type="ORF">A6X21_21595</name>
</gene>
<evidence type="ECO:0000256" key="1">
    <source>
        <dbReference type="ARBA" id="ARBA00023110"/>
    </source>
</evidence>
<dbReference type="Gene3D" id="2.40.100.10">
    <property type="entry name" value="Cyclophilin-like"/>
    <property type="match status" value="1"/>
</dbReference>
<dbReference type="EC" id="5.2.1.8" evidence="3"/>
<feature type="region of interest" description="Disordered" evidence="4">
    <location>
        <begin position="234"/>
        <end position="256"/>
    </location>
</feature>
<proteinExistence type="inferred from homology"/>
<dbReference type="EMBL" id="LYDR01000071">
    <property type="protein sequence ID" value="ODA32110.1"/>
    <property type="molecule type" value="Genomic_DNA"/>
</dbReference>
<sequence>MLRMTRNHPVLMRQAVWTILSFVLLGSGLACDSSPVMKDAKAPVAPALEGASAEPLTPDDERAPDLFEVLLTTTNGDVVVEVHRDWAPRGADRFYTLVKSGFYDNAKSFRVVPGFVAQFGIAADPQVHAKWNGAPLRDDPVKQTNGRGTVTFATSGPNTRTSQLFINFADNSRLDSMGFSPFGIVTKGMEFVDQINPEYGEFPQQPLIEKLGDAYLSKEFPKLDGIVSAKVLTPESAKASADPQPAATEATEPSKP</sequence>
<name>A0A1C3EFW4_9PLAN</name>
<dbReference type="GO" id="GO:0003755">
    <property type="term" value="F:peptidyl-prolyl cis-trans isomerase activity"/>
    <property type="evidence" value="ECO:0007669"/>
    <property type="project" value="UniProtKB-UniRule"/>
</dbReference>